<dbReference type="PANTHER" id="PTHR36156">
    <property type="entry name" value="SLR2101 PROTEIN"/>
    <property type="match status" value="1"/>
</dbReference>
<dbReference type="AlphaFoldDB" id="A0A238Y3H2"/>
<dbReference type="InterPro" id="IPR014710">
    <property type="entry name" value="RmlC-like_jellyroll"/>
</dbReference>
<dbReference type="Proteomes" id="UP000198348">
    <property type="component" value="Unassembled WGS sequence"/>
</dbReference>
<accession>A0A238Y3H2</accession>
<feature type="domain" description="Cupin type-2" evidence="1">
    <location>
        <begin position="115"/>
        <end position="168"/>
    </location>
</feature>
<sequence>MKARRIVMGHDSAGCSVVLEDDDVEPFTASLLPGVEIHRLWEIDEQPSLPVTGVKPPSNGPFYPLPGGLRFGLLTIPSGLDYVPPEGADVTAAMAETERTFPGMPAAFDPDRPGMHTTETVDFIIVVSGKGRMRTDDGVEFTLSAGDCLVQNGTAHAWFNDSAEPFVLGFVLCGATSAS</sequence>
<dbReference type="PANTHER" id="PTHR36156:SF2">
    <property type="entry name" value="CUPIN TYPE-2 DOMAIN-CONTAINING PROTEIN"/>
    <property type="match status" value="1"/>
</dbReference>
<proteinExistence type="predicted"/>
<keyword evidence="3" id="KW-1185">Reference proteome</keyword>
<reference evidence="2 3" key="1">
    <citation type="submission" date="2017-06" db="EMBL/GenBank/DDBJ databases">
        <authorList>
            <person name="Kim H.J."/>
            <person name="Triplett B.A."/>
        </authorList>
    </citation>
    <scope>NUCLEOTIDE SEQUENCE [LARGE SCALE GENOMIC DNA]</scope>
    <source>
        <strain evidence="2 3">DSM 45207</strain>
    </source>
</reference>
<protein>
    <submittedName>
        <fullName evidence="2">Cupin domain-containing protein</fullName>
    </submittedName>
</protein>
<evidence type="ECO:0000259" key="1">
    <source>
        <dbReference type="Pfam" id="PF07883"/>
    </source>
</evidence>
<dbReference type="InterPro" id="IPR013096">
    <property type="entry name" value="Cupin_2"/>
</dbReference>
<evidence type="ECO:0000313" key="3">
    <source>
        <dbReference type="Proteomes" id="UP000198348"/>
    </source>
</evidence>
<dbReference type="InterPro" id="IPR011051">
    <property type="entry name" value="RmlC_Cupin_sf"/>
</dbReference>
<dbReference type="Gene3D" id="2.60.120.10">
    <property type="entry name" value="Jelly Rolls"/>
    <property type="match status" value="1"/>
</dbReference>
<evidence type="ECO:0000313" key="2">
    <source>
        <dbReference type="EMBL" id="SNR65677.1"/>
    </source>
</evidence>
<name>A0A238Y3H2_9PSEU</name>
<dbReference type="InterPro" id="IPR047142">
    <property type="entry name" value="OryJ/VirC-like"/>
</dbReference>
<gene>
    <name evidence="2" type="ORF">SAMN06265360_11399</name>
</gene>
<organism evidence="2 3">
    <name type="scientific">Haloechinothrix alba</name>
    <dbReference type="NCBI Taxonomy" id="664784"/>
    <lineage>
        <taxon>Bacteria</taxon>
        <taxon>Bacillati</taxon>
        <taxon>Actinomycetota</taxon>
        <taxon>Actinomycetes</taxon>
        <taxon>Pseudonocardiales</taxon>
        <taxon>Pseudonocardiaceae</taxon>
        <taxon>Haloechinothrix</taxon>
    </lineage>
</organism>
<dbReference type="EMBL" id="FZNW01000013">
    <property type="protein sequence ID" value="SNR65677.1"/>
    <property type="molecule type" value="Genomic_DNA"/>
</dbReference>
<dbReference type="Pfam" id="PF07883">
    <property type="entry name" value="Cupin_2"/>
    <property type="match status" value="1"/>
</dbReference>
<dbReference type="SUPFAM" id="SSF51182">
    <property type="entry name" value="RmlC-like cupins"/>
    <property type="match status" value="1"/>
</dbReference>